<dbReference type="Pfam" id="PF13310">
    <property type="entry name" value="Virulence_RhuM"/>
    <property type="match status" value="1"/>
</dbReference>
<reference evidence="2 3" key="1">
    <citation type="submission" date="2019-08" db="EMBL/GenBank/DDBJ databases">
        <title>Professor.</title>
        <authorList>
            <person name="Park J.S."/>
        </authorList>
    </citation>
    <scope>NUCLEOTIDE SEQUENCE [LARGE SCALE GENOMIC DNA]</scope>
    <source>
        <strain evidence="2 3">176CP5-101</strain>
    </source>
</reference>
<dbReference type="InterPro" id="IPR003812">
    <property type="entry name" value="Fido"/>
</dbReference>
<dbReference type="GO" id="GO:0016301">
    <property type="term" value="F:kinase activity"/>
    <property type="evidence" value="ECO:0007669"/>
    <property type="project" value="InterPro"/>
</dbReference>
<dbReference type="Gene3D" id="1.20.120.1870">
    <property type="entry name" value="Fic/DOC protein, Fido domain"/>
    <property type="match status" value="1"/>
</dbReference>
<evidence type="ECO:0000313" key="2">
    <source>
        <dbReference type="EMBL" id="TXN34756.1"/>
    </source>
</evidence>
<dbReference type="InterPro" id="IPR053737">
    <property type="entry name" value="Type_II_TA_Toxin"/>
</dbReference>
<dbReference type="PANTHER" id="PTHR35810:SF1">
    <property type="entry name" value="CYTOPLASMIC PROTEIN"/>
    <property type="match status" value="1"/>
</dbReference>
<comment type="caution">
    <text evidence="2">The sequence shown here is derived from an EMBL/GenBank/DDBJ whole genome shotgun (WGS) entry which is preliminary data.</text>
</comment>
<name>A0A5C8V0B8_9FLAO</name>
<dbReference type="InterPro" id="IPR006440">
    <property type="entry name" value="Doc"/>
</dbReference>
<dbReference type="Pfam" id="PF02661">
    <property type="entry name" value="Fic"/>
    <property type="match status" value="1"/>
</dbReference>
<dbReference type="PROSITE" id="PS51459">
    <property type="entry name" value="FIDO"/>
    <property type="match status" value="1"/>
</dbReference>
<dbReference type="InterPro" id="IPR011204">
    <property type="entry name" value="Virulence_RhuM-like"/>
</dbReference>
<dbReference type="RefSeq" id="WP_147743503.1">
    <property type="nucleotide sequence ID" value="NZ_VRUR01000002.1"/>
</dbReference>
<dbReference type="AlphaFoldDB" id="A0A5C8V0B8"/>
<feature type="domain" description="Fido" evidence="1">
    <location>
        <begin position="174"/>
        <end position="318"/>
    </location>
</feature>
<dbReference type="PANTHER" id="PTHR35810">
    <property type="entry name" value="CYTOPLASMIC PROTEIN-RELATED"/>
    <property type="match status" value="1"/>
</dbReference>
<dbReference type="NCBIfam" id="TIGR01550">
    <property type="entry name" value="DOC_P1"/>
    <property type="match status" value="1"/>
</dbReference>
<dbReference type="InterPro" id="IPR036597">
    <property type="entry name" value="Fido-like_dom_sf"/>
</dbReference>
<dbReference type="SUPFAM" id="SSF140931">
    <property type="entry name" value="Fic-like"/>
    <property type="match status" value="1"/>
</dbReference>
<proteinExistence type="predicted"/>
<dbReference type="Proteomes" id="UP000321456">
    <property type="component" value="Unassembled WGS sequence"/>
</dbReference>
<protein>
    <submittedName>
        <fullName evidence="2">Type II toxin-antitoxin system death-on-curing family toxin</fullName>
    </submittedName>
</protein>
<gene>
    <name evidence="2" type="ORF">FVB32_09130</name>
</gene>
<sequence>MSYNIEIYKTEDGKSEIQVNLEKDTVWLSINQLAKLFERDKSVISRHIKNIFSEKELLFNSTVAKNATVPQNEGGRVVERKIDLYNLDVIISVGYRVKSNRGTQFRQWANQKLKDYLIKGYAINQRRLAEKEEEIHFLRSSIRIVTRAIEEKAGKKGYEYLNLFSKGLLLLDDYDHENLDSKGLTKRTPIYPKESEYQDLVNKMKTEFNSDIFGFEKDESFKSALAQISKGFGETDFYPSLEEKAATLLYLIVKNHAFTDGNKRIAAACFLMFLESNKLLFNEEGEIIISNEALASLTLFIASSNAEEMETVKRLVISILNRNKNNTI</sequence>
<accession>A0A5C8V0B8</accession>
<organism evidence="2 3">
    <name type="scientific">Flagellimonas hymeniacidonis</name>
    <dbReference type="NCBI Taxonomy" id="2603628"/>
    <lineage>
        <taxon>Bacteria</taxon>
        <taxon>Pseudomonadati</taxon>
        <taxon>Bacteroidota</taxon>
        <taxon>Flavobacteriia</taxon>
        <taxon>Flavobacteriales</taxon>
        <taxon>Flavobacteriaceae</taxon>
        <taxon>Flagellimonas</taxon>
    </lineage>
</organism>
<evidence type="ECO:0000259" key="1">
    <source>
        <dbReference type="PROSITE" id="PS51459"/>
    </source>
</evidence>
<keyword evidence="3" id="KW-1185">Reference proteome</keyword>
<dbReference type="EMBL" id="VRUR01000002">
    <property type="protein sequence ID" value="TXN34756.1"/>
    <property type="molecule type" value="Genomic_DNA"/>
</dbReference>
<evidence type="ECO:0000313" key="3">
    <source>
        <dbReference type="Proteomes" id="UP000321456"/>
    </source>
</evidence>